<evidence type="ECO:0000256" key="7">
    <source>
        <dbReference type="ARBA" id="ARBA00023242"/>
    </source>
</evidence>
<evidence type="ECO:0000259" key="11">
    <source>
        <dbReference type="PROSITE" id="PS52002"/>
    </source>
</evidence>
<dbReference type="SUPFAM" id="SSF50182">
    <property type="entry name" value="Sm-like ribonucleoproteins"/>
    <property type="match status" value="1"/>
</dbReference>
<evidence type="ECO:0000313" key="13">
    <source>
        <dbReference type="Proteomes" id="UP000799772"/>
    </source>
</evidence>
<dbReference type="PIRSF" id="PIRSF006609">
    <property type="entry name" value="snRNP_SmF"/>
    <property type="match status" value="1"/>
</dbReference>
<dbReference type="CDD" id="cd01722">
    <property type="entry name" value="Sm_F"/>
    <property type="match status" value="1"/>
</dbReference>
<evidence type="ECO:0000256" key="10">
    <source>
        <dbReference type="PIRNR" id="PIRNR006609"/>
    </source>
</evidence>
<evidence type="ECO:0000256" key="2">
    <source>
        <dbReference type="ARBA" id="ARBA00007927"/>
    </source>
</evidence>
<evidence type="ECO:0000256" key="9">
    <source>
        <dbReference type="ARBA" id="ARBA00030144"/>
    </source>
</evidence>
<comment type="caution">
    <text evidence="12">The sequence shown here is derived from an EMBL/GenBank/DDBJ whole genome shotgun (WGS) entry which is preliminary data.</text>
</comment>
<sequence>MSVVPLNPRPMLNALIGKEIIVRLKWTPSGGGTQEYKGILITTDPYMNLQLEKTTEYIDKNSSVEKNPEPQYLGSVLIRCNNVLWVSASEGKTENGDEMKS</sequence>
<evidence type="ECO:0000256" key="6">
    <source>
        <dbReference type="ARBA" id="ARBA00023187"/>
    </source>
</evidence>
<evidence type="ECO:0000256" key="1">
    <source>
        <dbReference type="ARBA" id="ARBA00004123"/>
    </source>
</evidence>
<dbReference type="Proteomes" id="UP000799772">
    <property type="component" value="Unassembled WGS sequence"/>
</dbReference>
<keyword evidence="6 10" id="KW-0508">mRNA splicing</keyword>
<evidence type="ECO:0000256" key="5">
    <source>
        <dbReference type="ARBA" id="ARBA00022884"/>
    </source>
</evidence>
<dbReference type="SMART" id="SM00651">
    <property type="entry name" value="Sm"/>
    <property type="match status" value="1"/>
</dbReference>
<name>A0A9P4I5H6_9PEZI</name>
<dbReference type="GO" id="GO:0003723">
    <property type="term" value="F:RNA binding"/>
    <property type="evidence" value="ECO:0007669"/>
    <property type="project" value="UniProtKB-UniRule"/>
</dbReference>
<protein>
    <recommendedName>
        <fullName evidence="9">Sm protein F</fullName>
    </recommendedName>
</protein>
<feature type="domain" description="Sm" evidence="11">
    <location>
        <begin position="7"/>
        <end position="92"/>
    </location>
</feature>
<keyword evidence="8 10" id="KW-0687">Ribonucleoprotein</keyword>
<comment type="similarity">
    <text evidence="2 10">Belongs to the snRNP Sm proteins family. SmF/LSm6 subfamily.</text>
</comment>
<dbReference type="AlphaFoldDB" id="A0A9P4I5H6"/>
<dbReference type="InterPro" id="IPR047575">
    <property type="entry name" value="Sm"/>
</dbReference>
<dbReference type="Pfam" id="PF01423">
    <property type="entry name" value="LSM"/>
    <property type="match status" value="1"/>
</dbReference>
<keyword evidence="3 10" id="KW-0507">mRNA processing</keyword>
<dbReference type="GO" id="GO:0005685">
    <property type="term" value="C:U1 snRNP"/>
    <property type="evidence" value="ECO:0007669"/>
    <property type="project" value="TreeGrafter"/>
</dbReference>
<dbReference type="GO" id="GO:0000398">
    <property type="term" value="P:mRNA splicing, via spliceosome"/>
    <property type="evidence" value="ECO:0007669"/>
    <property type="project" value="InterPro"/>
</dbReference>
<keyword evidence="5 10" id="KW-0694">RNA-binding</keyword>
<keyword evidence="7 10" id="KW-0539">Nucleus</keyword>
<dbReference type="PROSITE" id="PS52002">
    <property type="entry name" value="SM"/>
    <property type="match status" value="1"/>
</dbReference>
<keyword evidence="13" id="KW-1185">Reference proteome</keyword>
<dbReference type="InterPro" id="IPR016487">
    <property type="entry name" value="Lsm6/sSmF"/>
</dbReference>
<evidence type="ECO:0000313" key="12">
    <source>
        <dbReference type="EMBL" id="KAF2093060.1"/>
    </source>
</evidence>
<accession>A0A9P4I5H6</accession>
<comment type="subcellular location">
    <subcellularLocation>
        <location evidence="1 10">Nucleus</location>
    </subcellularLocation>
</comment>
<dbReference type="InterPro" id="IPR010920">
    <property type="entry name" value="LSM_dom_sf"/>
</dbReference>
<evidence type="ECO:0000256" key="3">
    <source>
        <dbReference type="ARBA" id="ARBA00022664"/>
    </source>
</evidence>
<dbReference type="InterPro" id="IPR034100">
    <property type="entry name" value="Sm_F"/>
</dbReference>
<dbReference type="InterPro" id="IPR001163">
    <property type="entry name" value="Sm_dom_euk/arc"/>
</dbReference>
<dbReference type="PANTHER" id="PTHR11021:SF0">
    <property type="entry name" value="SMALL NUCLEAR RIBONUCLEOPROTEIN F"/>
    <property type="match status" value="1"/>
</dbReference>
<dbReference type="OrthoDB" id="409625at2759"/>
<evidence type="ECO:0000256" key="4">
    <source>
        <dbReference type="ARBA" id="ARBA00022728"/>
    </source>
</evidence>
<gene>
    <name evidence="12" type="ORF">NA57DRAFT_81741</name>
</gene>
<evidence type="ECO:0000256" key="8">
    <source>
        <dbReference type="ARBA" id="ARBA00023274"/>
    </source>
</evidence>
<dbReference type="Gene3D" id="2.30.30.100">
    <property type="match status" value="1"/>
</dbReference>
<dbReference type="EMBL" id="ML978140">
    <property type="protein sequence ID" value="KAF2093060.1"/>
    <property type="molecule type" value="Genomic_DNA"/>
</dbReference>
<keyword evidence="4 10" id="KW-0747">Spliceosome</keyword>
<proteinExistence type="inferred from homology"/>
<dbReference type="GO" id="GO:0034715">
    <property type="term" value="C:pICln-Sm protein complex"/>
    <property type="evidence" value="ECO:0007669"/>
    <property type="project" value="TreeGrafter"/>
</dbReference>
<dbReference type="GO" id="GO:0071013">
    <property type="term" value="C:catalytic step 2 spliceosome"/>
    <property type="evidence" value="ECO:0007669"/>
    <property type="project" value="TreeGrafter"/>
</dbReference>
<dbReference type="PANTHER" id="PTHR11021">
    <property type="entry name" value="SMALL NUCLEAR RIBONUCLEOPROTEIN F SNRNP-F"/>
    <property type="match status" value="1"/>
</dbReference>
<reference evidence="12" key="1">
    <citation type="journal article" date="2020" name="Stud. Mycol.">
        <title>101 Dothideomycetes genomes: a test case for predicting lifestyles and emergence of pathogens.</title>
        <authorList>
            <person name="Haridas S."/>
            <person name="Albert R."/>
            <person name="Binder M."/>
            <person name="Bloem J."/>
            <person name="Labutti K."/>
            <person name="Salamov A."/>
            <person name="Andreopoulos B."/>
            <person name="Baker S."/>
            <person name="Barry K."/>
            <person name="Bills G."/>
            <person name="Bluhm B."/>
            <person name="Cannon C."/>
            <person name="Castanera R."/>
            <person name="Culley D."/>
            <person name="Daum C."/>
            <person name="Ezra D."/>
            <person name="Gonzalez J."/>
            <person name="Henrissat B."/>
            <person name="Kuo A."/>
            <person name="Liang C."/>
            <person name="Lipzen A."/>
            <person name="Lutzoni F."/>
            <person name="Magnuson J."/>
            <person name="Mondo S."/>
            <person name="Nolan M."/>
            <person name="Ohm R."/>
            <person name="Pangilinan J."/>
            <person name="Park H.-J."/>
            <person name="Ramirez L."/>
            <person name="Alfaro M."/>
            <person name="Sun H."/>
            <person name="Tritt A."/>
            <person name="Yoshinaga Y."/>
            <person name="Zwiers L.-H."/>
            <person name="Turgeon B."/>
            <person name="Goodwin S."/>
            <person name="Spatafora J."/>
            <person name="Crous P."/>
            <person name="Grigoriev I."/>
        </authorList>
    </citation>
    <scope>NUCLEOTIDE SEQUENCE</scope>
    <source>
        <strain evidence="12">CBS 133067</strain>
    </source>
</reference>
<organism evidence="12 13">
    <name type="scientific">Rhizodiscina lignyota</name>
    <dbReference type="NCBI Taxonomy" id="1504668"/>
    <lineage>
        <taxon>Eukaryota</taxon>
        <taxon>Fungi</taxon>
        <taxon>Dikarya</taxon>
        <taxon>Ascomycota</taxon>
        <taxon>Pezizomycotina</taxon>
        <taxon>Dothideomycetes</taxon>
        <taxon>Pleosporomycetidae</taxon>
        <taxon>Aulographales</taxon>
        <taxon>Rhizodiscinaceae</taxon>
        <taxon>Rhizodiscina</taxon>
    </lineage>
</organism>